<dbReference type="Pfam" id="PF12686">
    <property type="entry name" value="DUF3800"/>
    <property type="match status" value="1"/>
</dbReference>
<geneLocation type="plasmid" evidence="1">
    <name>pTiCFBP5473</name>
</geneLocation>
<reference evidence="2 4" key="2">
    <citation type="submission" date="2021-03" db="EMBL/GenBank/DDBJ databases">
        <title>Rapid diversification of plasmids in a genus of pathogenic and nitrogen fixing bacteria.</title>
        <authorList>
            <person name="Weisberg A.J."/>
            <person name="Miller M."/>
            <person name="Ream W."/>
            <person name="Grunwald N.J."/>
            <person name="Chang J.H."/>
        </authorList>
    </citation>
    <scope>NUCLEOTIDE SEQUENCE [LARGE SCALE GENOMIC DNA]</scope>
    <source>
        <strain evidence="2 4">AF3.44</strain>
        <plasmid evidence="2 4">pTiAF3.44</plasmid>
    </source>
</reference>
<keyword evidence="1" id="KW-0614">Plasmid</keyword>
<dbReference type="KEGG" id="alf:CFBP5473_23200"/>
<evidence type="ECO:0000313" key="4">
    <source>
        <dbReference type="Proteomes" id="UP000826513"/>
    </source>
</evidence>
<accession>A0A4D7DTW2</accession>
<dbReference type="Proteomes" id="UP000826513">
    <property type="component" value="Plasmid pTiAF3.44"/>
</dbReference>
<reference evidence="1 3" key="1">
    <citation type="submission" date="2019-04" db="EMBL/GenBank/DDBJ databases">
        <title>Complete genome sequence of Agrobacterium larrymoorei CFBP5473.</title>
        <authorList>
            <person name="Haryono M."/>
            <person name="Chou L."/>
            <person name="Lin Y.-C."/>
            <person name="Lai E.-M."/>
            <person name="Kuo C.-H."/>
        </authorList>
    </citation>
    <scope>NUCLEOTIDE SEQUENCE [LARGE SCALE GENOMIC DNA]</scope>
    <source>
        <strain evidence="1 3">CFBP5473</strain>
        <plasmid evidence="1">pTiCFBP5473</plasmid>
        <plasmid evidence="3">pticfbp5473</plasmid>
    </source>
</reference>
<dbReference type="EMBL" id="CP072169">
    <property type="protein sequence ID" value="QYA10241.1"/>
    <property type="molecule type" value="Genomic_DNA"/>
</dbReference>
<dbReference type="RefSeq" id="WP_084631744.1">
    <property type="nucleotide sequence ID" value="NZ_CP039694.1"/>
</dbReference>
<dbReference type="Proteomes" id="UP000298545">
    <property type="component" value="Plasmid pTiCFBP5473"/>
</dbReference>
<keyword evidence="4" id="KW-1185">Reference proteome</keyword>
<dbReference type="EMBL" id="CP039694">
    <property type="protein sequence ID" value="QCJ00906.1"/>
    <property type="molecule type" value="Genomic_DNA"/>
</dbReference>
<sequence>MRSAFSFQGDLLHLLYLDESGHSHDPSSDFFVLAGFSIFERQTHWLESQIDPVAARFSPANPRDIEFHGNPMRSGSGPWKGVAPNDRVQAVVDILSLLADKQLQLKVYACVIEKKLLSPNDILARSFEEVASCFDGYLKTLYKKKNPQRGLVILDKSNYEEKIQTLSHVFKHVGHATGQLRNFAEVPLFLDSKASRLIQMADLIAYWIFRHYQTGDQRGYDLIKPYFARYGIGPVSGLCRHVTPETELRLASLLPPTHPFPQPTKNVVASGQSI</sequence>
<name>A0A4D7DTW2_9HYPH</name>
<dbReference type="InterPro" id="IPR024524">
    <property type="entry name" value="DUF3800"/>
</dbReference>
<dbReference type="OrthoDB" id="9800818at2"/>
<gene>
    <name evidence="1" type="ORF">CFBP5473_23200</name>
    <name evidence="2" type="ORF">J5285_21865</name>
</gene>
<organism evidence="1 3">
    <name type="scientific">Agrobacterium larrymoorei</name>
    <dbReference type="NCBI Taxonomy" id="160699"/>
    <lineage>
        <taxon>Bacteria</taxon>
        <taxon>Pseudomonadati</taxon>
        <taxon>Pseudomonadota</taxon>
        <taxon>Alphaproteobacteria</taxon>
        <taxon>Hyphomicrobiales</taxon>
        <taxon>Rhizobiaceae</taxon>
        <taxon>Rhizobium/Agrobacterium group</taxon>
        <taxon>Agrobacterium</taxon>
    </lineage>
</organism>
<evidence type="ECO:0000313" key="1">
    <source>
        <dbReference type="EMBL" id="QCJ00906.1"/>
    </source>
</evidence>
<dbReference type="AlphaFoldDB" id="A0A4D7DTW2"/>
<proteinExistence type="predicted"/>
<evidence type="ECO:0000313" key="3">
    <source>
        <dbReference type="Proteomes" id="UP000298545"/>
    </source>
</evidence>
<evidence type="ECO:0000313" key="2">
    <source>
        <dbReference type="EMBL" id="QYA10241.1"/>
    </source>
</evidence>
<geneLocation type="plasmid" evidence="2 4">
    <name>pTiAF3.44</name>
</geneLocation>
<geneLocation type="plasmid" evidence="3">
    <name>pticfbp5473</name>
</geneLocation>
<protein>
    <submittedName>
        <fullName evidence="1">DUF3800 domain-containing protein</fullName>
    </submittedName>
</protein>